<protein>
    <submittedName>
        <fullName evidence="1">DinB family protein</fullName>
    </submittedName>
</protein>
<evidence type="ECO:0000313" key="1">
    <source>
        <dbReference type="EMBL" id="MFD1535715.1"/>
    </source>
</evidence>
<reference evidence="2" key="1">
    <citation type="journal article" date="2019" name="Int. J. Syst. Evol. Microbiol.">
        <title>The Global Catalogue of Microorganisms (GCM) 10K type strain sequencing project: providing services to taxonomists for standard genome sequencing and annotation.</title>
        <authorList>
            <consortium name="The Broad Institute Genomics Platform"/>
            <consortium name="The Broad Institute Genome Sequencing Center for Infectious Disease"/>
            <person name="Wu L."/>
            <person name="Ma J."/>
        </authorList>
    </citation>
    <scope>NUCLEOTIDE SEQUENCE [LARGE SCALE GENOMIC DNA]</scope>
    <source>
        <strain evidence="2">CGMCC 1.15399</strain>
    </source>
</reference>
<organism evidence="1 2">
    <name type="scientific">Nonomuraea guangzhouensis</name>
    <dbReference type="NCBI Taxonomy" id="1291555"/>
    <lineage>
        <taxon>Bacteria</taxon>
        <taxon>Bacillati</taxon>
        <taxon>Actinomycetota</taxon>
        <taxon>Actinomycetes</taxon>
        <taxon>Streptosporangiales</taxon>
        <taxon>Streptosporangiaceae</taxon>
        <taxon>Nonomuraea</taxon>
    </lineage>
</organism>
<dbReference type="Pfam" id="PF04978">
    <property type="entry name" value="MST"/>
    <property type="match status" value="1"/>
</dbReference>
<comment type="caution">
    <text evidence="1">The sequence shown here is derived from an EMBL/GenBank/DDBJ whole genome shotgun (WGS) entry which is preliminary data.</text>
</comment>
<accession>A0ABW4FZH7</accession>
<dbReference type="Proteomes" id="UP001597097">
    <property type="component" value="Unassembled WGS sequence"/>
</dbReference>
<name>A0ABW4FZH7_9ACTN</name>
<evidence type="ECO:0000313" key="2">
    <source>
        <dbReference type="Proteomes" id="UP001597097"/>
    </source>
</evidence>
<proteinExistence type="predicted"/>
<dbReference type="RefSeq" id="WP_219536256.1">
    <property type="nucleotide sequence ID" value="NZ_JAHKRM010000029.1"/>
</dbReference>
<keyword evidence="2" id="KW-1185">Reference proteome</keyword>
<gene>
    <name evidence="1" type="ORF">ACFSJ0_01640</name>
</gene>
<dbReference type="InterPro" id="IPR007061">
    <property type="entry name" value="MST-like"/>
</dbReference>
<dbReference type="EMBL" id="JBHUCM010000003">
    <property type="protein sequence ID" value="MFD1535715.1"/>
    <property type="molecule type" value="Genomic_DNA"/>
</dbReference>
<sequence length="161" mass="17676">MSKETETLLAALNSQRDHVLGILDGLPEDALRRPVLPSGWTCLGLVRHLALDVERFWFRAVTGGESVDLETGDAAWQVAPDVTAEAVFDLYRRETELANAVIATTSLDAPPLWWPADLFGDAPPRDLRTVILHVITETACHAGHLDAARELTDGKTWLVLT</sequence>